<gene>
    <name evidence="3" type="ORF">BMF94_4817</name>
</gene>
<dbReference type="Gene3D" id="3.30.160.60">
    <property type="entry name" value="Classic Zinc Finger"/>
    <property type="match status" value="1"/>
</dbReference>
<dbReference type="PANTHER" id="PTHR36167:SF3">
    <property type="entry name" value="C2H2 FINGER DOMAIN TRANSCRIPTION FACTOR (EUROFUNG)-RELATED"/>
    <property type="match status" value="1"/>
</dbReference>
<feature type="region of interest" description="Disordered" evidence="1">
    <location>
        <begin position="602"/>
        <end position="732"/>
    </location>
</feature>
<evidence type="ECO:0000256" key="1">
    <source>
        <dbReference type="SAM" id="MobiDB-lite"/>
    </source>
</evidence>
<comment type="caution">
    <text evidence="3">The sequence shown here is derived from an EMBL/GenBank/DDBJ whole genome shotgun (WGS) entry which is preliminary data.</text>
</comment>
<evidence type="ECO:0000259" key="2">
    <source>
        <dbReference type="PROSITE" id="PS00028"/>
    </source>
</evidence>
<dbReference type="GO" id="GO:0006355">
    <property type="term" value="P:regulation of DNA-templated transcription"/>
    <property type="evidence" value="ECO:0007669"/>
    <property type="project" value="InterPro"/>
</dbReference>
<protein>
    <recommendedName>
        <fullName evidence="2">C2H2-type domain-containing protein</fullName>
    </recommendedName>
</protein>
<feature type="region of interest" description="Disordered" evidence="1">
    <location>
        <begin position="1"/>
        <end position="133"/>
    </location>
</feature>
<proteinExistence type="predicted"/>
<feature type="compositionally biased region" description="Low complexity" evidence="1">
    <location>
        <begin position="655"/>
        <end position="673"/>
    </location>
</feature>
<reference evidence="3 4" key="1">
    <citation type="journal article" date="2018" name="Front. Microbiol.">
        <title>Prospects for Fungal Bioremediation of Acidic Radioactive Waste Sites: Characterization and Genome Sequence of Rhodotorula taiwanensis MD1149.</title>
        <authorList>
            <person name="Tkavc R."/>
            <person name="Matrosova V.Y."/>
            <person name="Grichenko O.E."/>
            <person name="Gostincar C."/>
            <person name="Volpe R.P."/>
            <person name="Klimenkova P."/>
            <person name="Gaidamakova E.K."/>
            <person name="Zhou C.E."/>
            <person name="Stewart B.J."/>
            <person name="Lyman M.G."/>
            <person name="Malfatti S.A."/>
            <person name="Rubinfeld B."/>
            <person name="Courtot M."/>
            <person name="Singh J."/>
            <person name="Dalgard C.L."/>
            <person name="Hamilton T."/>
            <person name="Frey K.G."/>
            <person name="Gunde-Cimerman N."/>
            <person name="Dugan L."/>
            <person name="Daly M.J."/>
        </authorList>
    </citation>
    <scope>NUCLEOTIDE SEQUENCE [LARGE SCALE GENOMIC DNA]</scope>
    <source>
        <strain evidence="3 4">MD1149</strain>
    </source>
</reference>
<dbReference type="AlphaFoldDB" id="A0A2S5B5W9"/>
<dbReference type="InterPro" id="IPR013087">
    <property type="entry name" value="Znf_C2H2_type"/>
</dbReference>
<feature type="region of interest" description="Disordered" evidence="1">
    <location>
        <begin position="356"/>
        <end position="404"/>
    </location>
</feature>
<dbReference type="OrthoDB" id="2537453at2759"/>
<dbReference type="PANTHER" id="PTHR36167">
    <property type="entry name" value="C2H2 FINGER DOMAIN TRANSCRIPTION FACTOR (EUROFUNG)-RELATED"/>
    <property type="match status" value="1"/>
</dbReference>
<name>A0A2S5B5W9_9BASI</name>
<evidence type="ECO:0000313" key="4">
    <source>
        <dbReference type="Proteomes" id="UP000237144"/>
    </source>
</evidence>
<dbReference type="InterPro" id="IPR039327">
    <property type="entry name" value="CON7-like"/>
</dbReference>
<evidence type="ECO:0000313" key="3">
    <source>
        <dbReference type="EMBL" id="POY72180.1"/>
    </source>
</evidence>
<accession>A0A2S5B5W9</accession>
<keyword evidence="4" id="KW-1185">Reference proteome</keyword>
<dbReference type="STRING" id="741276.A0A2S5B5W9"/>
<dbReference type="EMBL" id="PJQD01000057">
    <property type="protein sequence ID" value="POY72180.1"/>
    <property type="molecule type" value="Genomic_DNA"/>
</dbReference>
<dbReference type="PROSITE" id="PS00028">
    <property type="entry name" value="ZINC_FINGER_C2H2_1"/>
    <property type="match status" value="1"/>
</dbReference>
<sequence>MDPFSYHPPGLSPGSYAPQQPQPSPTETTGRFQPDMYARPGSSGGGTPVSAGFTATLPPLHEQPSNESVPGVNGAHAALQYGNGQSGVPRAGSSAGRKRSADVYGRTASRQGGDFRDSYSTTQSHHLDPNRSADLNDSLDFGFRDPFVRTPSAGASTDPASSYNVFGFNPPPLENPTHSAGAHHYGYFNPQTVHPSVNTRNTRPMTAPSGSGYMSGHSYSSAPSAFYVPHHQQAPLIGGTDSPLGYDVGAVEAQQVFAFQPDLSTPQAEYEAAQRNRNFSVPDALSTATLDDRPFTADAELLSASAASNPFMYQPPPSLVHVDRAGRPYANGAQGFVPVSVVDPFAAGLMQVPTPMQPVPPGSADGFAPAVEGSASRRRSSSGSNKYGFVPQQPQHTKRPRRRYDEIERMYNCDYPGCTKSYGTLNHLNSHKTMQKHGPKATPAQFKEMRKAWRERKKAEAAETARSQAKEPFAPAANMAFPLSALPAAAIAPYPVASVDRPRPSTSAGEYSYGMPTHLLTPVSFPPPPVLASANGAHLTGVPPGFTAVGAAPSIYLDVSPYASYEGFDNASALRPVTAPAYHQAPPFGGVAAAQLGQAPHYQPGLSQSLSSASVRPELSSRTPSGGEISFDQRRFSLPGSMLPAAANNKSSQMLPPASVSRSSLSSSQPRQAIPMRPVATPEMKMPQPVHAPSSYANLIGGATPGDSPDPGRHYAGRENGNSPRVNEVTAR</sequence>
<dbReference type="Proteomes" id="UP000237144">
    <property type="component" value="Unassembled WGS sequence"/>
</dbReference>
<feature type="domain" description="C2H2-type" evidence="2">
    <location>
        <begin position="413"/>
        <end position="437"/>
    </location>
</feature>
<organism evidence="3 4">
    <name type="scientific">Rhodotorula taiwanensis</name>
    <dbReference type="NCBI Taxonomy" id="741276"/>
    <lineage>
        <taxon>Eukaryota</taxon>
        <taxon>Fungi</taxon>
        <taxon>Dikarya</taxon>
        <taxon>Basidiomycota</taxon>
        <taxon>Pucciniomycotina</taxon>
        <taxon>Microbotryomycetes</taxon>
        <taxon>Sporidiobolales</taxon>
        <taxon>Sporidiobolaceae</taxon>
        <taxon>Rhodotorula</taxon>
    </lineage>
</organism>
<feature type="compositionally biased region" description="Polar residues" evidence="1">
    <location>
        <begin position="605"/>
        <end position="624"/>
    </location>
</feature>